<keyword evidence="3 13" id="KW-0808">Transferase</keyword>
<evidence type="ECO:0000256" key="7">
    <source>
        <dbReference type="ARBA" id="ARBA00022763"/>
    </source>
</evidence>
<dbReference type="Gene3D" id="3.30.70.270">
    <property type="match status" value="1"/>
</dbReference>
<evidence type="ECO:0000256" key="4">
    <source>
        <dbReference type="ARBA" id="ARBA00022695"/>
    </source>
</evidence>
<dbReference type="EMBL" id="JACBZP010000001">
    <property type="protein sequence ID" value="NYI69004.1"/>
    <property type="molecule type" value="Genomic_DNA"/>
</dbReference>
<evidence type="ECO:0000256" key="5">
    <source>
        <dbReference type="ARBA" id="ARBA00022705"/>
    </source>
</evidence>
<name>A0A7Z0IJ06_9MICO</name>
<feature type="domain" description="UmuC" evidence="15">
    <location>
        <begin position="29"/>
        <end position="209"/>
    </location>
</feature>
<keyword evidence="13" id="KW-0238">DNA-binding</keyword>
<comment type="catalytic activity">
    <reaction evidence="12 13">
        <text>DNA(n) + a 2'-deoxyribonucleoside 5'-triphosphate = DNA(n+1) + diphosphate</text>
        <dbReference type="Rhea" id="RHEA:22508"/>
        <dbReference type="Rhea" id="RHEA-COMP:17339"/>
        <dbReference type="Rhea" id="RHEA-COMP:17340"/>
        <dbReference type="ChEBI" id="CHEBI:33019"/>
        <dbReference type="ChEBI" id="CHEBI:61560"/>
        <dbReference type="ChEBI" id="CHEBI:173112"/>
        <dbReference type="EC" id="2.7.7.7"/>
    </reaction>
</comment>
<dbReference type="GO" id="GO:0003887">
    <property type="term" value="F:DNA-directed DNA polymerase activity"/>
    <property type="evidence" value="ECO:0007669"/>
    <property type="project" value="UniProtKB-UniRule"/>
</dbReference>
<dbReference type="Gene3D" id="3.40.1170.60">
    <property type="match status" value="1"/>
</dbReference>
<dbReference type="FunFam" id="3.30.1490.100:FF:000004">
    <property type="entry name" value="DNA polymerase IV"/>
    <property type="match status" value="1"/>
</dbReference>
<dbReference type="Gene3D" id="3.30.1490.100">
    <property type="entry name" value="DNA polymerase, Y-family, little finger domain"/>
    <property type="match status" value="1"/>
</dbReference>
<comment type="function">
    <text evidence="11 13">Poorly processive, error-prone DNA polymerase involved in untargeted mutagenesis. Copies undamaged DNA at stalled replication forks, which arise in vivo from mismatched or misaligned primer ends. These misaligned primers can be extended by PolIV. Exhibits no 3'-5' exonuclease (proofreading) activity. May be involved in translesional synthesis, in conjunction with the beta clamp from PolIII.</text>
</comment>
<keyword evidence="5 13" id="KW-0235">DNA replication</keyword>
<dbReference type="Gene3D" id="1.10.150.20">
    <property type="entry name" value="5' to 3' exonuclease, C-terminal subdomain"/>
    <property type="match status" value="1"/>
</dbReference>
<dbReference type="AlphaFoldDB" id="A0A7Z0IJ06"/>
<keyword evidence="6 13" id="KW-0479">Metal-binding</keyword>
<dbReference type="PROSITE" id="PS50173">
    <property type="entry name" value="UMUC"/>
    <property type="match status" value="1"/>
</dbReference>
<dbReference type="GO" id="GO:0005829">
    <property type="term" value="C:cytosol"/>
    <property type="evidence" value="ECO:0007669"/>
    <property type="project" value="TreeGrafter"/>
</dbReference>
<evidence type="ECO:0000256" key="9">
    <source>
        <dbReference type="ARBA" id="ARBA00022932"/>
    </source>
</evidence>
<dbReference type="GO" id="GO:0006281">
    <property type="term" value="P:DNA repair"/>
    <property type="evidence" value="ECO:0007669"/>
    <property type="project" value="UniProtKB-UniRule"/>
</dbReference>
<dbReference type="SUPFAM" id="SSF100879">
    <property type="entry name" value="Lesion bypass DNA polymerase (Y-family), little finger domain"/>
    <property type="match status" value="1"/>
</dbReference>
<dbReference type="Pfam" id="PF11798">
    <property type="entry name" value="IMS_HHH"/>
    <property type="match status" value="1"/>
</dbReference>
<evidence type="ECO:0000256" key="1">
    <source>
        <dbReference type="ARBA" id="ARBA00010945"/>
    </source>
</evidence>
<sequence>MSRKQLFRPAAGLADLQNALGRDDAGSTILHVDMDAFFASVELLERPELVGKPAIVGGSSHRGVVVSATYEAREYGVHSAMPMARARALCPGAVIIPPSRGSYSRYSHIVMNLMREITDHVQPLSIDEAFIDVASAVRRLGSPATIAQALRARVAAETSLTCSIGVAPNQVTAKLASTRSKPDGMLVVPASSIHDFLRPLPVGSLPGVGSKTKAALERYGIGTVGELADLSESTIVRALGENGRSLRRLARGVDPRRVTPRGKEKSVGAEVTFETDLVGADELRRELLTLAEKTAARLRAGGVAARTAVLKLRYSDFHTVTRSKTLEQPTDVSDELYRSLSGILIELASSPGHGHVRLIGVRGENLESEPTLHRQPALGEREFTRRDAEVASDRARARFGQSAVRPASLLRRDDK</sequence>
<evidence type="ECO:0000256" key="2">
    <source>
        <dbReference type="ARBA" id="ARBA00022457"/>
    </source>
</evidence>
<gene>
    <name evidence="13" type="primary">dinB</name>
    <name evidence="16" type="ORF">BJY26_003310</name>
</gene>
<dbReference type="EC" id="2.7.7.7" evidence="13"/>
<feature type="site" description="Substrate discrimination" evidence="13">
    <location>
        <position position="38"/>
    </location>
</feature>
<evidence type="ECO:0000256" key="13">
    <source>
        <dbReference type="HAMAP-Rule" id="MF_01113"/>
    </source>
</evidence>
<dbReference type="InterPro" id="IPR022880">
    <property type="entry name" value="DNApol_IV"/>
</dbReference>
<comment type="cofactor">
    <cofactor evidence="13">
        <name>Mg(2+)</name>
        <dbReference type="ChEBI" id="CHEBI:18420"/>
    </cofactor>
    <text evidence="13">Binds 2 magnesium ions per subunit.</text>
</comment>
<keyword evidence="7 13" id="KW-0227">DNA damage</keyword>
<dbReference type="HAMAP" id="MF_01113">
    <property type="entry name" value="DNApol_IV"/>
    <property type="match status" value="1"/>
</dbReference>
<keyword evidence="2 13" id="KW-0515">Mutator protein</keyword>
<reference evidence="16 17" key="1">
    <citation type="submission" date="2020-07" db="EMBL/GenBank/DDBJ databases">
        <title>Sequencing the genomes of 1000 actinobacteria strains.</title>
        <authorList>
            <person name="Klenk H.-P."/>
        </authorList>
    </citation>
    <scope>NUCLEOTIDE SEQUENCE [LARGE SCALE GENOMIC DNA]</scope>
    <source>
        <strain evidence="16 17">DSM 26341</strain>
    </source>
</reference>
<dbReference type="InterPro" id="IPR001126">
    <property type="entry name" value="UmuC"/>
</dbReference>
<protein>
    <recommendedName>
        <fullName evidence="13">DNA polymerase IV</fullName>
        <shortName evidence="13">Pol IV</shortName>
        <ecNumber evidence="13">2.7.7.7</ecNumber>
    </recommendedName>
</protein>
<dbReference type="PANTHER" id="PTHR11076:SF33">
    <property type="entry name" value="DNA POLYMERASE KAPPA"/>
    <property type="match status" value="1"/>
</dbReference>
<keyword evidence="4 13" id="KW-0548">Nucleotidyltransferase</keyword>
<keyword evidence="9 13" id="KW-0239">DNA-directed DNA polymerase</keyword>
<dbReference type="InterPro" id="IPR017961">
    <property type="entry name" value="DNA_pol_Y-fam_little_finger"/>
</dbReference>
<feature type="binding site" evidence="13">
    <location>
        <position position="33"/>
    </location>
    <ligand>
        <name>Mg(2+)</name>
        <dbReference type="ChEBI" id="CHEBI:18420"/>
    </ligand>
</feature>
<dbReference type="GO" id="GO:0009432">
    <property type="term" value="P:SOS response"/>
    <property type="evidence" value="ECO:0007669"/>
    <property type="project" value="TreeGrafter"/>
</dbReference>
<comment type="subcellular location">
    <subcellularLocation>
        <location evidence="13">Cytoplasm</location>
    </subcellularLocation>
</comment>
<dbReference type="Pfam" id="PF00817">
    <property type="entry name" value="IMS"/>
    <property type="match status" value="1"/>
</dbReference>
<dbReference type="InterPro" id="IPR036775">
    <property type="entry name" value="DNA_pol_Y-fam_lit_finger_sf"/>
</dbReference>
<keyword evidence="10 13" id="KW-0234">DNA repair</keyword>
<evidence type="ECO:0000256" key="14">
    <source>
        <dbReference type="SAM" id="MobiDB-lite"/>
    </source>
</evidence>
<evidence type="ECO:0000313" key="17">
    <source>
        <dbReference type="Proteomes" id="UP000539111"/>
    </source>
</evidence>
<feature type="active site" evidence="13">
    <location>
        <position position="128"/>
    </location>
</feature>
<evidence type="ECO:0000313" key="16">
    <source>
        <dbReference type="EMBL" id="NYI69004.1"/>
    </source>
</evidence>
<dbReference type="GO" id="GO:0042276">
    <property type="term" value="P:error-prone translesion synthesis"/>
    <property type="evidence" value="ECO:0007669"/>
    <property type="project" value="TreeGrafter"/>
</dbReference>
<dbReference type="SUPFAM" id="SSF56672">
    <property type="entry name" value="DNA/RNA polymerases"/>
    <property type="match status" value="1"/>
</dbReference>
<dbReference type="PANTHER" id="PTHR11076">
    <property type="entry name" value="DNA REPAIR POLYMERASE UMUC / TRANSFERASE FAMILY MEMBER"/>
    <property type="match status" value="1"/>
</dbReference>
<feature type="compositionally biased region" description="Basic and acidic residues" evidence="14">
    <location>
        <begin position="379"/>
        <end position="396"/>
    </location>
</feature>
<dbReference type="InterPro" id="IPR043128">
    <property type="entry name" value="Rev_trsase/Diguanyl_cyclase"/>
</dbReference>
<dbReference type="InterPro" id="IPR043502">
    <property type="entry name" value="DNA/RNA_pol_sf"/>
</dbReference>
<dbReference type="GO" id="GO:0006261">
    <property type="term" value="P:DNA-templated DNA replication"/>
    <property type="evidence" value="ECO:0007669"/>
    <property type="project" value="UniProtKB-UniRule"/>
</dbReference>
<dbReference type="CDD" id="cd03586">
    <property type="entry name" value="PolY_Pol_IV_kappa"/>
    <property type="match status" value="1"/>
</dbReference>
<evidence type="ECO:0000256" key="8">
    <source>
        <dbReference type="ARBA" id="ARBA00022842"/>
    </source>
</evidence>
<accession>A0A7Z0IJ06</accession>
<keyword evidence="8 13" id="KW-0460">Magnesium</keyword>
<feature type="region of interest" description="Disordered" evidence="14">
    <location>
        <begin position="367"/>
        <end position="401"/>
    </location>
</feature>
<keyword evidence="17" id="KW-1185">Reference proteome</keyword>
<evidence type="ECO:0000256" key="11">
    <source>
        <dbReference type="ARBA" id="ARBA00025589"/>
    </source>
</evidence>
<dbReference type="NCBIfam" id="NF002677">
    <property type="entry name" value="PRK02406.1"/>
    <property type="match status" value="1"/>
</dbReference>
<feature type="binding site" evidence="13">
    <location>
        <position position="127"/>
    </location>
    <ligand>
        <name>Mg(2+)</name>
        <dbReference type="ChEBI" id="CHEBI:18420"/>
    </ligand>
</feature>
<comment type="subunit">
    <text evidence="13">Monomer.</text>
</comment>
<evidence type="ECO:0000259" key="15">
    <source>
        <dbReference type="PROSITE" id="PS50173"/>
    </source>
</evidence>
<evidence type="ECO:0000256" key="6">
    <source>
        <dbReference type="ARBA" id="ARBA00022723"/>
    </source>
</evidence>
<evidence type="ECO:0000256" key="3">
    <source>
        <dbReference type="ARBA" id="ARBA00022679"/>
    </source>
</evidence>
<comment type="caution">
    <text evidence="16">The sequence shown here is derived from an EMBL/GenBank/DDBJ whole genome shotgun (WGS) entry which is preliminary data.</text>
</comment>
<dbReference type="GO" id="GO:0003684">
    <property type="term" value="F:damaged DNA binding"/>
    <property type="evidence" value="ECO:0007669"/>
    <property type="project" value="InterPro"/>
</dbReference>
<proteinExistence type="inferred from homology"/>
<comment type="similarity">
    <text evidence="1 13">Belongs to the DNA polymerase type-Y family.</text>
</comment>
<dbReference type="InterPro" id="IPR024728">
    <property type="entry name" value="PolY_HhH_motif"/>
</dbReference>
<evidence type="ECO:0000256" key="12">
    <source>
        <dbReference type="ARBA" id="ARBA00049244"/>
    </source>
</evidence>
<dbReference type="Pfam" id="PF11799">
    <property type="entry name" value="IMS_C"/>
    <property type="match status" value="1"/>
</dbReference>
<keyword evidence="13" id="KW-0963">Cytoplasm</keyword>
<dbReference type="Proteomes" id="UP000539111">
    <property type="component" value="Unassembled WGS sequence"/>
</dbReference>
<dbReference type="GO" id="GO:0000287">
    <property type="term" value="F:magnesium ion binding"/>
    <property type="evidence" value="ECO:0007669"/>
    <property type="project" value="UniProtKB-UniRule"/>
</dbReference>
<dbReference type="InterPro" id="IPR050116">
    <property type="entry name" value="DNA_polymerase-Y"/>
</dbReference>
<organism evidence="16 17">
    <name type="scientific">Spelaeicoccus albus</name>
    <dbReference type="NCBI Taxonomy" id="1280376"/>
    <lineage>
        <taxon>Bacteria</taxon>
        <taxon>Bacillati</taxon>
        <taxon>Actinomycetota</taxon>
        <taxon>Actinomycetes</taxon>
        <taxon>Micrococcales</taxon>
        <taxon>Brevibacteriaceae</taxon>
        <taxon>Spelaeicoccus</taxon>
    </lineage>
</organism>
<dbReference type="RefSeq" id="WP_179429269.1">
    <property type="nucleotide sequence ID" value="NZ_JACBZP010000001.1"/>
</dbReference>
<evidence type="ECO:0000256" key="10">
    <source>
        <dbReference type="ARBA" id="ARBA00023204"/>
    </source>
</evidence>